<evidence type="ECO:0000313" key="3">
    <source>
        <dbReference type="EMBL" id="PIT47917.1"/>
    </source>
</evidence>
<accession>A0A2N9XHW2</accession>
<organism evidence="3 4">
    <name type="scientific">Snodgrassella alvi</name>
    <dbReference type="NCBI Taxonomy" id="1196083"/>
    <lineage>
        <taxon>Bacteria</taxon>
        <taxon>Pseudomonadati</taxon>
        <taxon>Pseudomonadota</taxon>
        <taxon>Betaproteobacteria</taxon>
        <taxon>Neisseriales</taxon>
        <taxon>Neisseriaceae</taxon>
        <taxon>Snodgrassella</taxon>
    </lineage>
</organism>
<keyword evidence="2" id="KW-0732">Signal</keyword>
<dbReference type="Proteomes" id="UP000229970">
    <property type="component" value="Unassembled WGS sequence"/>
</dbReference>
<dbReference type="Pfam" id="PF08139">
    <property type="entry name" value="LPAM_1"/>
    <property type="match status" value="1"/>
</dbReference>
<evidence type="ECO:0000256" key="2">
    <source>
        <dbReference type="ARBA" id="ARBA00022729"/>
    </source>
</evidence>
<sequence length="149" mass="17947">MKKYVFIILFILLLSSCNKIKVIEIEENNRESHIHIVVYKELNRADSDTMEKSMNFNYIEQTPVDSLIKEYPPLWDKTFILGKKDGFITGFRVGLFKQFTQKEIRSRDIKIREVTWASSDEENLIVWFKEKDHKWIPIEHFIWDKNAEF</sequence>
<proteinExistence type="predicted"/>
<comment type="caution">
    <text evidence="3">The sequence shown here is derived from an EMBL/GenBank/DDBJ whole genome shotgun (WGS) entry which is preliminary data.</text>
</comment>
<dbReference type="PROSITE" id="PS51257">
    <property type="entry name" value="PROKAR_LIPOPROTEIN"/>
    <property type="match status" value="1"/>
</dbReference>
<gene>
    <name evidence="3" type="ORF">BHC46_06505</name>
</gene>
<reference evidence="3 4" key="1">
    <citation type="journal article" date="2017" name="MBio">
        <title>Type VI secretion-mediated competition in the bee gut microbiome.</title>
        <authorList>
            <person name="Steele M.I."/>
            <person name="Kwong W.K."/>
            <person name="Powell J.E."/>
            <person name="Whiteley M."/>
            <person name="Moran N.A."/>
        </authorList>
    </citation>
    <scope>NUCLEOTIDE SEQUENCE [LARGE SCALE GENOMIC DNA]</scope>
    <source>
        <strain evidence="3 4">Ruf1-X</strain>
    </source>
</reference>
<dbReference type="InterPro" id="IPR012640">
    <property type="entry name" value="Membr_lipoprot_lipid_attach_CS"/>
</dbReference>
<evidence type="ECO:0000256" key="1">
    <source>
        <dbReference type="ARBA" id="ARBA00017922"/>
    </source>
</evidence>
<dbReference type="EMBL" id="MEIP01000014">
    <property type="protein sequence ID" value="PIT47917.1"/>
    <property type="molecule type" value="Genomic_DNA"/>
</dbReference>
<name>A0A2N9XHW2_9NEIS</name>
<protein>
    <recommendedName>
        <fullName evidence="1">Type IV secretion system putative lipoprotein virB7</fullName>
    </recommendedName>
</protein>
<dbReference type="AlphaFoldDB" id="A0A2N9XHW2"/>
<evidence type="ECO:0000313" key="4">
    <source>
        <dbReference type="Proteomes" id="UP000229970"/>
    </source>
</evidence>
<dbReference type="RefSeq" id="WP_100139181.1">
    <property type="nucleotide sequence ID" value="NZ_MEIP01000014.1"/>
</dbReference>